<dbReference type="RefSeq" id="WP_067968216.1">
    <property type="nucleotide sequence ID" value="NZ_CP015006.1"/>
</dbReference>
<accession>A0AAC8YW09</accession>
<keyword evidence="3" id="KW-0450">Lipoyl</keyword>
<reference evidence="7 9" key="2">
    <citation type="submission" date="2020-08" db="EMBL/GenBank/DDBJ databases">
        <title>Genomic Encyclopedia of Type Strains, Phase IV (KMG-IV): sequencing the most valuable type-strain genomes for metagenomic binning, comparative biology and taxonomic classification.</title>
        <authorList>
            <person name="Goeker M."/>
        </authorList>
    </citation>
    <scope>NUCLEOTIDE SEQUENCE [LARGE SCALE GENOMIC DNA]</scope>
    <source>
        <strain evidence="7 9">DSM 10368</strain>
    </source>
</reference>
<dbReference type="Pfam" id="PF00561">
    <property type="entry name" value="Abhydrolase_1"/>
    <property type="match status" value="1"/>
</dbReference>
<dbReference type="InterPro" id="IPR050266">
    <property type="entry name" value="AB_hydrolase_sf"/>
</dbReference>
<sequence length="458" mass="47681">MPVEVILPKVDMDMATGRISRWYVDEGAAVKKGDLLFEIETDKAAMEIDAPASGTIRDITGKEGIDIPVGEAVAWIYAEGEAGKPAKDAAAEAKPVQDLVPAAPAAAAAIAPVSPAELARVKTVAPSMSLNGTRATPLARRLAAEAGLALDTIAGSGPKGRIMRKDVESAMTAPKLEAKAALWPDRIISRPPASSQPRPAPQRSAGAAPLNFAWLRQGEGRPIVLIHGFGADLNSWRPMLAAGPVDAPLLALDLPGHGGSPRQTPADLDAIAADVEATLASLGLGPILLVGHSFGGAVAATVAARGHADVRALALIAPAGLGPEINGAFLQGFVRAKSEASLMPWLRQLVSDEQVLSKPFVNATLAQAGDSELRAAQGGISDRFFADGTQTFDIRGLLAALRIPVRVIVGANDRIIPASQSQGLPGEIALHVFQATGHMPQVERREQVLRILLEMARA</sequence>
<dbReference type="Pfam" id="PF00364">
    <property type="entry name" value="Biotin_lipoyl"/>
    <property type="match status" value="1"/>
</dbReference>
<dbReference type="Proteomes" id="UP000075755">
    <property type="component" value="Plasmid pAA01"/>
</dbReference>
<dbReference type="InterPro" id="IPR036625">
    <property type="entry name" value="E3-bd_dom_sf"/>
</dbReference>
<keyword evidence="7" id="KW-0808">Transferase</keyword>
<evidence type="ECO:0000259" key="4">
    <source>
        <dbReference type="PROSITE" id="PS50968"/>
    </source>
</evidence>
<reference evidence="6 8" key="1">
    <citation type="submission" date="2016-03" db="EMBL/GenBank/DDBJ databases">
        <title>Complete genome of Aminobacter aminovorans KCTC 2477.</title>
        <authorList>
            <person name="Kim K.M."/>
        </authorList>
    </citation>
    <scope>NUCLEOTIDE SEQUENCE [LARGE SCALE GENOMIC DNA]</scope>
    <source>
        <strain evidence="6 8">KCTC 2477</strain>
        <plasmid evidence="6 8">pAA01</plasmid>
    </source>
</reference>
<dbReference type="Proteomes" id="UP000577697">
    <property type="component" value="Unassembled WGS sequence"/>
</dbReference>
<dbReference type="InterPro" id="IPR004167">
    <property type="entry name" value="PSBD"/>
</dbReference>
<dbReference type="PRINTS" id="PR00111">
    <property type="entry name" value="ABHYDROLASE"/>
</dbReference>
<dbReference type="Gene3D" id="3.40.50.1820">
    <property type="entry name" value="alpha/beta hydrolase"/>
    <property type="match status" value="1"/>
</dbReference>
<dbReference type="EMBL" id="JACICB010000002">
    <property type="protein sequence ID" value="MBB3704379.1"/>
    <property type="molecule type" value="Genomic_DNA"/>
</dbReference>
<name>A0AAC8YW09_AMIAI</name>
<dbReference type="InterPro" id="IPR000089">
    <property type="entry name" value="Biotin_lipoyl"/>
</dbReference>
<dbReference type="GO" id="GO:0004742">
    <property type="term" value="F:dihydrolipoyllysine-residue acetyltransferase activity"/>
    <property type="evidence" value="ECO:0007669"/>
    <property type="project" value="UniProtKB-EC"/>
</dbReference>
<dbReference type="InterPro" id="IPR003016">
    <property type="entry name" value="2-oxoA_DH_lipoyl-BS"/>
</dbReference>
<dbReference type="SUPFAM" id="SSF47005">
    <property type="entry name" value="Peripheral subunit-binding domain of 2-oxo acid dehydrogenase complex"/>
    <property type="match status" value="1"/>
</dbReference>
<evidence type="ECO:0000256" key="2">
    <source>
        <dbReference type="ARBA" id="ARBA00007317"/>
    </source>
</evidence>
<keyword evidence="6" id="KW-0614">Plasmid</keyword>
<protein>
    <submittedName>
        <fullName evidence="7">Pyruvate dehydrogenase E2 component (Dihydrolipoamide acetyltransferase)</fullName>
        <ecNumber evidence="7">2.3.1.12</ecNumber>
    </submittedName>
</protein>
<dbReference type="InterPro" id="IPR011053">
    <property type="entry name" value="Single_hybrid_motif"/>
</dbReference>
<organism evidence="6 8">
    <name type="scientific">Aminobacter aminovorans</name>
    <name type="common">Chelatobacter heintzii</name>
    <dbReference type="NCBI Taxonomy" id="83263"/>
    <lineage>
        <taxon>Bacteria</taxon>
        <taxon>Pseudomonadati</taxon>
        <taxon>Pseudomonadota</taxon>
        <taxon>Alphaproteobacteria</taxon>
        <taxon>Hyphomicrobiales</taxon>
        <taxon>Phyllobacteriaceae</taxon>
        <taxon>Aminobacter</taxon>
    </lineage>
</organism>
<proteinExistence type="inferred from homology"/>
<dbReference type="InterPro" id="IPR029058">
    <property type="entry name" value="AB_hydrolase_fold"/>
</dbReference>
<dbReference type="CDD" id="cd06849">
    <property type="entry name" value="lipoyl_domain"/>
    <property type="match status" value="1"/>
</dbReference>
<comment type="similarity">
    <text evidence="2">Belongs to the 2-oxoacid dehydrogenase family.</text>
</comment>
<dbReference type="PROSITE" id="PS51826">
    <property type="entry name" value="PSBD"/>
    <property type="match status" value="1"/>
</dbReference>
<dbReference type="Gene3D" id="4.10.320.10">
    <property type="entry name" value="E3-binding domain"/>
    <property type="match status" value="1"/>
</dbReference>
<geneLocation type="plasmid" evidence="6 8">
    <name>pAA01</name>
</geneLocation>
<dbReference type="PROSITE" id="PS00189">
    <property type="entry name" value="LIPOYL"/>
    <property type="match status" value="1"/>
</dbReference>
<evidence type="ECO:0000256" key="3">
    <source>
        <dbReference type="ARBA" id="ARBA00022823"/>
    </source>
</evidence>
<feature type="domain" description="Lipoyl-binding" evidence="4">
    <location>
        <begin position="2"/>
        <end position="77"/>
    </location>
</feature>
<dbReference type="PANTHER" id="PTHR43798">
    <property type="entry name" value="MONOACYLGLYCEROL LIPASE"/>
    <property type="match status" value="1"/>
</dbReference>
<dbReference type="Gene3D" id="2.40.50.100">
    <property type="match status" value="1"/>
</dbReference>
<evidence type="ECO:0000313" key="8">
    <source>
        <dbReference type="Proteomes" id="UP000075755"/>
    </source>
</evidence>
<dbReference type="EMBL" id="CP015006">
    <property type="protein sequence ID" value="AMS44826.1"/>
    <property type="molecule type" value="Genomic_DNA"/>
</dbReference>
<evidence type="ECO:0000313" key="6">
    <source>
        <dbReference type="EMBL" id="AMS44826.1"/>
    </source>
</evidence>
<dbReference type="Pfam" id="PF02817">
    <property type="entry name" value="E3_binding"/>
    <property type="match status" value="1"/>
</dbReference>
<evidence type="ECO:0000256" key="1">
    <source>
        <dbReference type="ARBA" id="ARBA00001938"/>
    </source>
</evidence>
<keyword evidence="7" id="KW-0012">Acyltransferase</keyword>
<feature type="domain" description="Peripheral subunit-binding (PSBD)" evidence="5">
    <location>
        <begin position="134"/>
        <end position="171"/>
    </location>
</feature>
<evidence type="ECO:0000313" key="9">
    <source>
        <dbReference type="Proteomes" id="UP000577697"/>
    </source>
</evidence>
<dbReference type="NCBIfam" id="NF011457">
    <property type="entry name" value="PRK14875.1"/>
    <property type="match status" value="1"/>
</dbReference>
<dbReference type="KEGG" id="aak:AA2016_5921"/>
<dbReference type="InterPro" id="IPR000073">
    <property type="entry name" value="AB_hydrolase_1"/>
</dbReference>
<gene>
    <name evidence="6" type="ORF">AA2016_5921</name>
    <name evidence="7" type="ORF">FHS67_000682</name>
</gene>
<dbReference type="EC" id="2.3.1.12" evidence="7"/>
<evidence type="ECO:0000313" key="7">
    <source>
        <dbReference type="EMBL" id="MBB3704379.1"/>
    </source>
</evidence>
<comment type="cofactor">
    <cofactor evidence="1">
        <name>(R)-lipoate</name>
        <dbReference type="ChEBI" id="CHEBI:83088"/>
    </cofactor>
</comment>
<keyword evidence="9" id="KW-1185">Reference proteome</keyword>
<evidence type="ECO:0000259" key="5">
    <source>
        <dbReference type="PROSITE" id="PS51826"/>
    </source>
</evidence>
<dbReference type="SUPFAM" id="SSF51230">
    <property type="entry name" value="Single hybrid motif"/>
    <property type="match status" value="1"/>
</dbReference>
<keyword evidence="7" id="KW-0670">Pyruvate</keyword>
<dbReference type="AlphaFoldDB" id="A0AAC8YW09"/>
<dbReference type="PROSITE" id="PS50968">
    <property type="entry name" value="BIOTINYL_LIPOYL"/>
    <property type="match status" value="1"/>
</dbReference>
<dbReference type="SUPFAM" id="SSF53474">
    <property type="entry name" value="alpha/beta-Hydrolases"/>
    <property type="match status" value="1"/>
</dbReference>